<keyword evidence="3" id="KW-1185">Reference proteome</keyword>
<protein>
    <submittedName>
        <fullName evidence="2">TIR domain-containing protein</fullName>
    </submittedName>
</protein>
<dbReference type="GO" id="GO:0007165">
    <property type="term" value="P:signal transduction"/>
    <property type="evidence" value="ECO:0007669"/>
    <property type="project" value="InterPro"/>
</dbReference>
<evidence type="ECO:0000313" key="3">
    <source>
        <dbReference type="Proteomes" id="UP000183107"/>
    </source>
</evidence>
<gene>
    <name evidence="2" type="ORF">SAMN05216386_2979</name>
</gene>
<dbReference type="InterPro" id="IPR035897">
    <property type="entry name" value="Toll_tir_struct_dom_sf"/>
</dbReference>
<accession>A0A1I5FE56</accession>
<dbReference type="SUPFAM" id="SSF52200">
    <property type="entry name" value="Toll/Interleukin receptor TIR domain"/>
    <property type="match status" value="1"/>
</dbReference>
<sequence>MNEIFISYKREDEAWVGQLVKALESSGHSVWWDRGLSGGESWRSQILTALQAAKCVIVIWTHESVGPSGDFVRDEASQAKRRGVLIPVMLDKVDPPLGFGELQMIDLTHWKGKPSDPFFQDLCAAVSAKLEGRPVPPAKGPMKRLLRQMTWSTLSAAGLGTLIFGFNLFSAQDQVCGLSLFQPQISDACGSLGLGNRPTRKERIAWQDREQGSCEALRVHIQDFPEGAYRNAAADMLAGRQVTQTEKWAPTTRRLALFTNDDATPSHTEAKAQSTALARAQDSAERLCKGFGAGTIFRFISAKPAAQHWNCSHVAGGVVCSFEGEAVCELEERQIQENELCG</sequence>
<name>A0A1I5FE56_9PROT</name>
<reference evidence="3" key="1">
    <citation type="submission" date="2016-10" db="EMBL/GenBank/DDBJ databases">
        <authorList>
            <person name="Varghese N."/>
        </authorList>
    </citation>
    <scope>NUCLEOTIDE SEQUENCE [LARGE SCALE GENOMIC DNA]</scope>
    <source>
        <strain evidence="3">Nsp8</strain>
    </source>
</reference>
<dbReference type="Proteomes" id="UP000183107">
    <property type="component" value="Unassembled WGS sequence"/>
</dbReference>
<evidence type="ECO:0000259" key="1">
    <source>
        <dbReference type="PROSITE" id="PS50104"/>
    </source>
</evidence>
<dbReference type="OrthoDB" id="8901866at2"/>
<dbReference type="Pfam" id="PF13676">
    <property type="entry name" value="TIR_2"/>
    <property type="match status" value="1"/>
</dbReference>
<dbReference type="EMBL" id="FOVJ01000012">
    <property type="protein sequence ID" value="SFO21896.1"/>
    <property type="molecule type" value="Genomic_DNA"/>
</dbReference>
<evidence type="ECO:0000313" key="2">
    <source>
        <dbReference type="EMBL" id="SFO21896.1"/>
    </source>
</evidence>
<proteinExistence type="predicted"/>
<organism evidence="2 3">
    <name type="scientific">Nitrosospira briensis</name>
    <dbReference type="NCBI Taxonomy" id="35799"/>
    <lineage>
        <taxon>Bacteria</taxon>
        <taxon>Pseudomonadati</taxon>
        <taxon>Pseudomonadota</taxon>
        <taxon>Betaproteobacteria</taxon>
        <taxon>Nitrosomonadales</taxon>
        <taxon>Nitrosomonadaceae</taxon>
        <taxon>Nitrosospira</taxon>
    </lineage>
</organism>
<dbReference type="RefSeq" id="WP_074798776.1">
    <property type="nucleotide sequence ID" value="NZ_FOVJ01000012.1"/>
</dbReference>
<dbReference type="AlphaFoldDB" id="A0A1I5FE56"/>
<dbReference type="InterPro" id="IPR000157">
    <property type="entry name" value="TIR_dom"/>
</dbReference>
<dbReference type="Gene3D" id="3.40.50.10140">
    <property type="entry name" value="Toll/interleukin-1 receptor homology (TIR) domain"/>
    <property type="match status" value="1"/>
</dbReference>
<dbReference type="PROSITE" id="PS50104">
    <property type="entry name" value="TIR"/>
    <property type="match status" value="1"/>
</dbReference>
<feature type="domain" description="TIR" evidence="1">
    <location>
        <begin position="1"/>
        <end position="130"/>
    </location>
</feature>